<sequence>MPQAYAPTRYKHSHKDNTFYETFLLSGKLPLSLN</sequence>
<dbReference type="AlphaFoldDB" id="A0A0A9H674"/>
<name>A0A0A9H674_ARUDO</name>
<evidence type="ECO:0000313" key="1">
    <source>
        <dbReference type="EMBL" id="JAE32685.1"/>
    </source>
</evidence>
<organism evidence="1">
    <name type="scientific">Arundo donax</name>
    <name type="common">Giant reed</name>
    <name type="synonym">Donax arundinaceus</name>
    <dbReference type="NCBI Taxonomy" id="35708"/>
    <lineage>
        <taxon>Eukaryota</taxon>
        <taxon>Viridiplantae</taxon>
        <taxon>Streptophyta</taxon>
        <taxon>Embryophyta</taxon>
        <taxon>Tracheophyta</taxon>
        <taxon>Spermatophyta</taxon>
        <taxon>Magnoliopsida</taxon>
        <taxon>Liliopsida</taxon>
        <taxon>Poales</taxon>
        <taxon>Poaceae</taxon>
        <taxon>PACMAD clade</taxon>
        <taxon>Arundinoideae</taxon>
        <taxon>Arundineae</taxon>
        <taxon>Arundo</taxon>
    </lineage>
</organism>
<reference evidence="1" key="2">
    <citation type="journal article" date="2015" name="Data Brief">
        <title>Shoot transcriptome of the giant reed, Arundo donax.</title>
        <authorList>
            <person name="Barrero R.A."/>
            <person name="Guerrero F.D."/>
            <person name="Moolhuijzen P."/>
            <person name="Goolsby J.A."/>
            <person name="Tidwell J."/>
            <person name="Bellgard S.E."/>
            <person name="Bellgard M.I."/>
        </authorList>
    </citation>
    <scope>NUCLEOTIDE SEQUENCE</scope>
    <source>
        <tissue evidence="1">Shoot tissue taken approximately 20 cm above the soil surface</tissue>
    </source>
</reference>
<reference evidence="1" key="1">
    <citation type="submission" date="2014-09" db="EMBL/GenBank/DDBJ databases">
        <authorList>
            <person name="Magalhaes I.L.F."/>
            <person name="Oliveira U."/>
            <person name="Santos F.R."/>
            <person name="Vidigal T.H.D.A."/>
            <person name="Brescovit A.D."/>
            <person name="Santos A.J."/>
        </authorList>
    </citation>
    <scope>NUCLEOTIDE SEQUENCE</scope>
    <source>
        <tissue evidence="1">Shoot tissue taken approximately 20 cm above the soil surface</tissue>
    </source>
</reference>
<dbReference type="EMBL" id="GBRH01165211">
    <property type="protein sequence ID" value="JAE32685.1"/>
    <property type="molecule type" value="Transcribed_RNA"/>
</dbReference>
<proteinExistence type="predicted"/>
<accession>A0A0A9H674</accession>
<protein>
    <submittedName>
        <fullName evidence="1">Uncharacterized protein</fullName>
    </submittedName>
</protein>